<name>A0A518HTJ1_9BACT</name>
<keyword evidence="11 24" id="KW-0812">Transmembrane</keyword>
<evidence type="ECO:0000256" key="22">
    <source>
        <dbReference type="ARBA" id="ARBA00032743"/>
    </source>
</evidence>
<dbReference type="PANTHER" id="PTHR46382:SF1">
    <property type="entry name" value="PHOSPHATIDATE CYTIDYLYLTRANSFERASE"/>
    <property type="match status" value="1"/>
</dbReference>
<dbReference type="Pfam" id="PF01148">
    <property type="entry name" value="CTP_transf_1"/>
    <property type="match status" value="1"/>
</dbReference>
<keyword evidence="10 25" id="KW-0808">Transferase</keyword>
<evidence type="ECO:0000256" key="18">
    <source>
        <dbReference type="ARBA" id="ARBA00029893"/>
    </source>
</evidence>
<dbReference type="AlphaFoldDB" id="A0A518HTJ1"/>
<keyword evidence="15 24" id="KW-0472">Membrane</keyword>
<evidence type="ECO:0000256" key="16">
    <source>
        <dbReference type="ARBA" id="ARBA00023209"/>
    </source>
</evidence>
<evidence type="ECO:0000256" key="20">
    <source>
        <dbReference type="ARBA" id="ARBA00032253"/>
    </source>
</evidence>
<evidence type="ECO:0000256" key="19">
    <source>
        <dbReference type="ARBA" id="ARBA00031825"/>
    </source>
</evidence>
<dbReference type="EMBL" id="CP037423">
    <property type="protein sequence ID" value="QDV44156.1"/>
    <property type="molecule type" value="Genomic_DNA"/>
</dbReference>
<evidence type="ECO:0000256" key="7">
    <source>
        <dbReference type="ARBA" id="ARBA00019373"/>
    </source>
</evidence>
<gene>
    <name evidence="25" type="primary">cdsA_2</name>
    <name evidence="25" type="ORF">Enr13x_40180</name>
</gene>
<comment type="pathway">
    <text evidence="3">Phospholipid metabolism; CDP-diacylglycerol biosynthesis; CDP-diacylglycerol from sn-glycerol 3-phosphate: step 3/3.</text>
</comment>
<keyword evidence="14" id="KW-0443">Lipid metabolism</keyword>
<evidence type="ECO:0000256" key="8">
    <source>
        <dbReference type="ARBA" id="ARBA00022475"/>
    </source>
</evidence>
<dbReference type="GO" id="GO:0005886">
    <property type="term" value="C:plasma membrane"/>
    <property type="evidence" value="ECO:0007669"/>
    <property type="project" value="UniProtKB-SubCell"/>
</dbReference>
<comment type="similarity">
    <text evidence="5">Belongs to the CDS family.</text>
</comment>
<comment type="catalytic activity">
    <reaction evidence="1">
        <text>a 1,2-diacyl-sn-glycero-3-phosphate + CTP + H(+) = a CDP-1,2-diacyl-sn-glycerol + diphosphate</text>
        <dbReference type="Rhea" id="RHEA:16229"/>
        <dbReference type="ChEBI" id="CHEBI:15378"/>
        <dbReference type="ChEBI" id="CHEBI:33019"/>
        <dbReference type="ChEBI" id="CHEBI:37563"/>
        <dbReference type="ChEBI" id="CHEBI:58332"/>
        <dbReference type="ChEBI" id="CHEBI:58608"/>
        <dbReference type="EC" id="2.7.7.41"/>
    </reaction>
</comment>
<dbReference type="Proteomes" id="UP000319004">
    <property type="component" value="Chromosome"/>
</dbReference>
<sequence>MLRDRLRTSAILIVIVLGLLSLDYSIRIPDADGVWLLPLLLFFAIGTAWEIAGMLTAGGQPVRRSVAVVGATLVASSAAIPFLWVLGTDDYPKDCPVGRLGWIVLAAAAAIFLSLIAEMREYGKDGDASPGDAIRRTSAAVFVSMYVGVPMAMLIALRGLHAETTAGRFGLAALVTTILVTKVADAGAYFSGRALGRHKLIPRLSPGKTIEGAIGGILASTMVAYLSLAYLFPALLDRPADTTTVMNETAVKTGLSALLAPSWVGAIMLGPVLAISGMVGDLAESLFKRDSGVKDSGNLLPGLGGVWDVTDSLLAASVPAFFCFATGVGGP</sequence>
<comment type="pathway">
    <text evidence="4">Lipid metabolism.</text>
</comment>
<evidence type="ECO:0000256" key="2">
    <source>
        <dbReference type="ARBA" id="ARBA00004651"/>
    </source>
</evidence>
<dbReference type="EC" id="2.7.7.41" evidence="6"/>
<keyword evidence="13 24" id="KW-1133">Transmembrane helix</keyword>
<evidence type="ECO:0000256" key="14">
    <source>
        <dbReference type="ARBA" id="ARBA00023098"/>
    </source>
</evidence>
<dbReference type="PANTHER" id="PTHR46382">
    <property type="entry name" value="PHOSPHATIDATE CYTIDYLYLTRANSFERASE"/>
    <property type="match status" value="1"/>
</dbReference>
<dbReference type="GO" id="GO:0016024">
    <property type="term" value="P:CDP-diacylglycerol biosynthetic process"/>
    <property type="evidence" value="ECO:0007669"/>
    <property type="project" value="TreeGrafter"/>
</dbReference>
<feature type="transmembrane region" description="Helical" evidence="24">
    <location>
        <begin position="212"/>
        <end position="235"/>
    </location>
</feature>
<evidence type="ECO:0000256" key="24">
    <source>
        <dbReference type="SAM" id="Phobius"/>
    </source>
</evidence>
<feature type="transmembrane region" description="Helical" evidence="24">
    <location>
        <begin position="255"/>
        <end position="279"/>
    </location>
</feature>
<evidence type="ECO:0000256" key="23">
    <source>
        <dbReference type="ARBA" id="ARBA00033406"/>
    </source>
</evidence>
<evidence type="ECO:0000313" key="26">
    <source>
        <dbReference type="Proteomes" id="UP000319004"/>
    </source>
</evidence>
<dbReference type="GO" id="GO:0004605">
    <property type="term" value="F:phosphatidate cytidylyltransferase activity"/>
    <property type="evidence" value="ECO:0007669"/>
    <property type="project" value="UniProtKB-EC"/>
</dbReference>
<feature type="transmembrane region" description="Helical" evidence="24">
    <location>
        <begin position="138"/>
        <end position="157"/>
    </location>
</feature>
<comment type="subcellular location">
    <subcellularLocation>
        <location evidence="2">Cell membrane</location>
        <topology evidence="2">Multi-pass membrane protein</topology>
    </subcellularLocation>
</comment>
<accession>A0A518HTJ1</accession>
<evidence type="ECO:0000256" key="1">
    <source>
        <dbReference type="ARBA" id="ARBA00001698"/>
    </source>
</evidence>
<reference evidence="25 26" key="1">
    <citation type="submission" date="2019-03" db="EMBL/GenBank/DDBJ databases">
        <title>Deep-cultivation of Planctomycetes and their phenomic and genomic characterization uncovers novel biology.</title>
        <authorList>
            <person name="Wiegand S."/>
            <person name="Jogler M."/>
            <person name="Boedeker C."/>
            <person name="Pinto D."/>
            <person name="Vollmers J."/>
            <person name="Rivas-Marin E."/>
            <person name="Kohn T."/>
            <person name="Peeters S.H."/>
            <person name="Heuer A."/>
            <person name="Rast P."/>
            <person name="Oberbeckmann S."/>
            <person name="Bunk B."/>
            <person name="Jeske O."/>
            <person name="Meyerdierks A."/>
            <person name="Storesund J.E."/>
            <person name="Kallscheuer N."/>
            <person name="Luecker S."/>
            <person name="Lage O.M."/>
            <person name="Pohl T."/>
            <person name="Merkel B.J."/>
            <person name="Hornburger P."/>
            <person name="Mueller R.-W."/>
            <person name="Bruemmer F."/>
            <person name="Labrenz M."/>
            <person name="Spormann A.M."/>
            <person name="Op den Camp H."/>
            <person name="Overmann J."/>
            <person name="Amann R."/>
            <person name="Jetten M.S.M."/>
            <person name="Mascher T."/>
            <person name="Medema M.H."/>
            <person name="Devos D.P."/>
            <person name="Kaster A.-K."/>
            <person name="Ovreas L."/>
            <person name="Rohde M."/>
            <person name="Galperin M.Y."/>
            <person name="Jogler C."/>
        </authorList>
    </citation>
    <scope>NUCLEOTIDE SEQUENCE [LARGE SCALE GENOMIC DNA]</scope>
    <source>
        <strain evidence="25 26">Enr13</strain>
    </source>
</reference>
<feature type="transmembrane region" description="Helical" evidence="24">
    <location>
        <begin position="67"/>
        <end position="87"/>
    </location>
</feature>
<evidence type="ECO:0000256" key="13">
    <source>
        <dbReference type="ARBA" id="ARBA00022989"/>
    </source>
</evidence>
<evidence type="ECO:0000256" key="6">
    <source>
        <dbReference type="ARBA" id="ARBA00012487"/>
    </source>
</evidence>
<feature type="transmembrane region" description="Helical" evidence="24">
    <location>
        <begin position="169"/>
        <end position="191"/>
    </location>
</feature>
<proteinExistence type="inferred from homology"/>
<evidence type="ECO:0000256" key="11">
    <source>
        <dbReference type="ARBA" id="ARBA00022692"/>
    </source>
</evidence>
<evidence type="ECO:0000256" key="4">
    <source>
        <dbReference type="ARBA" id="ARBA00005189"/>
    </source>
</evidence>
<keyword evidence="17" id="KW-1208">Phospholipid metabolism</keyword>
<evidence type="ECO:0000256" key="21">
    <source>
        <dbReference type="ARBA" id="ARBA00032396"/>
    </source>
</evidence>
<dbReference type="RefSeq" id="WP_145388542.1">
    <property type="nucleotide sequence ID" value="NZ_CP037423.1"/>
</dbReference>
<feature type="transmembrane region" description="Helical" evidence="24">
    <location>
        <begin position="35"/>
        <end position="55"/>
    </location>
</feature>
<keyword evidence="26" id="KW-1185">Reference proteome</keyword>
<feature type="transmembrane region" description="Helical" evidence="24">
    <location>
        <begin position="99"/>
        <end position="117"/>
    </location>
</feature>
<keyword evidence="8" id="KW-1003">Cell membrane</keyword>
<keyword evidence="16" id="KW-0594">Phospholipid biosynthesis</keyword>
<evidence type="ECO:0000256" key="5">
    <source>
        <dbReference type="ARBA" id="ARBA00010185"/>
    </source>
</evidence>
<protein>
    <recommendedName>
        <fullName evidence="7">Phosphatidate cytidylyltransferase</fullName>
        <ecNumber evidence="6">2.7.7.41</ecNumber>
    </recommendedName>
    <alternativeName>
        <fullName evidence="20">CDP-DAG synthase</fullName>
    </alternativeName>
    <alternativeName>
        <fullName evidence="22">CDP-DG synthase</fullName>
    </alternativeName>
    <alternativeName>
        <fullName evidence="18">CDP-diacylglycerol synthase</fullName>
    </alternativeName>
    <alternativeName>
        <fullName evidence="21">CDP-diglyceride pyrophosphorylase</fullName>
    </alternativeName>
    <alternativeName>
        <fullName evidence="23">CDP-diglyceride synthase</fullName>
    </alternativeName>
    <alternativeName>
        <fullName evidence="19">CTP:phosphatidate cytidylyltransferase</fullName>
    </alternativeName>
</protein>
<dbReference type="KEGG" id="snep:Enr13x_40180"/>
<organism evidence="25 26">
    <name type="scientific">Stieleria neptunia</name>
    <dbReference type="NCBI Taxonomy" id="2527979"/>
    <lineage>
        <taxon>Bacteria</taxon>
        <taxon>Pseudomonadati</taxon>
        <taxon>Planctomycetota</taxon>
        <taxon>Planctomycetia</taxon>
        <taxon>Pirellulales</taxon>
        <taxon>Pirellulaceae</taxon>
        <taxon>Stieleria</taxon>
    </lineage>
</organism>
<evidence type="ECO:0000256" key="10">
    <source>
        <dbReference type="ARBA" id="ARBA00022679"/>
    </source>
</evidence>
<dbReference type="OrthoDB" id="9799199at2"/>
<evidence type="ECO:0000256" key="15">
    <source>
        <dbReference type="ARBA" id="ARBA00023136"/>
    </source>
</evidence>
<evidence type="ECO:0000313" key="25">
    <source>
        <dbReference type="EMBL" id="QDV44156.1"/>
    </source>
</evidence>
<evidence type="ECO:0000256" key="12">
    <source>
        <dbReference type="ARBA" id="ARBA00022695"/>
    </source>
</evidence>
<keyword evidence="12 25" id="KW-0548">Nucleotidyltransferase</keyword>
<evidence type="ECO:0000256" key="9">
    <source>
        <dbReference type="ARBA" id="ARBA00022516"/>
    </source>
</evidence>
<keyword evidence="9" id="KW-0444">Lipid biosynthesis</keyword>
<evidence type="ECO:0000256" key="17">
    <source>
        <dbReference type="ARBA" id="ARBA00023264"/>
    </source>
</evidence>
<evidence type="ECO:0000256" key="3">
    <source>
        <dbReference type="ARBA" id="ARBA00005119"/>
    </source>
</evidence>